<evidence type="ECO:0008006" key="4">
    <source>
        <dbReference type="Google" id="ProtNLM"/>
    </source>
</evidence>
<reference evidence="2" key="1">
    <citation type="submission" date="2020-11" db="EMBL/GenBank/DDBJ databases">
        <title>Sequencing the genomes of 1000 actinobacteria strains.</title>
        <authorList>
            <person name="Klenk H.-P."/>
        </authorList>
    </citation>
    <scope>NUCLEOTIDE SEQUENCE</scope>
    <source>
        <strain evidence="2">DSM 45356</strain>
    </source>
</reference>
<dbReference type="Gene3D" id="2.60.40.10">
    <property type="entry name" value="Immunoglobulins"/>
    <property type="match status" value="1"/>
</dbReference>
<comment type="caution">
    <text evidence="2">The sequence shown here is derived from an EMBL/GenBank/DDBJ whole genome shotgun (WGS) entry which is preliminary data.</text>
</comment>
<keyword evidence="1" id="KW-0732">Signal</keyword>
<dbReference type="InterPro" id="IPR013783">
    <property type="entry name" value="Ig-like_fold"/>
</dbReference>
<dbReference type="RefSeq" id="WP_197005942.1">
    <property type="nucleotide sequence ID" value="NZ_BONS01000012.1"/>
</dbReference>
<protein>
    <recommendedName>
        <fullName evidence="4">IgGFc-binding protein N-terminal domain-containing protein</fullName>
    </recommendedName>
</protein>
<dbReference type="AlphaFoldDB" id="A0A8J7GHJ6"/>
<organism evidence="2 3">
    <name type="scientific">Longispora fulva</name>
    <dbReference type="NCBI Taxonomy" id="619741"/>
    <lineage>
        <taxon>Bacteria</taxon>
        <taxon>Bacillati</taxon>
        <taxon>Actinomycetota</taxon>
        <taxon>Actinomycetes</taxon>
        <taxon>Micromonosporales</taxon>
        <taxon>Micromonosporaceae</taxon>
        <taxon>Longispora</taxon>
    </lineage>
</organism>
<evidence type="ECO:0000256" key="1">
    <source>
        <dbReference type="SAM" id="SignalP"/>
    </source>
</evidence>
<feature type="chain" id="PRO_5035164262" description="IgGFc-binding protein N-terminal domain-containing protein" evidence="1">
    <location>
        <begin position="21"/>
        <end position="699"/>
    </location>
</feature>
<dbReference type="Proteomes" id="UP000622552">
    <property type="component" value="Unassembled WGS sequence"/>
</dbReference>
<name>A0A8J7GHJ6_9ACTN</name>
<sequence length="699" mass="71301">MTAAIALAASAAVLPAPALAGPAAPTAPYTAITLTGPASGNHMFNGSKVLDATTATVTATPWGAEGLVLGATPTAGDPVSVEMVAPPSTPWQTGTTYQVQRSANGAYAGMDVSVSSRGCNQTSGSLTVLQVTRNAGALTAFAASYSYQCDNDQPVTGQVRWNSTVGYNAVALNTSGIDFGSQEVNVPGTPQQVVLTSLGSEATTLGSAGIVGPHSSAFSVTADTCSGATLAYGATCAVTIKPLTALKGQQTAQLSIPNSTTGGSLVVSLALYGTDAWAGNKGTYTTLNPNRILDTRSGLGAAGKVGPGGILHLQVGGRGGVPATGVSAVTLNVTVTEPTSSGFLTLFPTGVARPTASSLNFLPGWTGANSVTVKVSADGGVDIYNHAGLTHIIADVQGYYTDSDQTYSMGGFFHPIAPRRLIDTREGAGGKLPSNYYLRTGLNFNAANPHIRAYVVNVTATQPEGPGFLTAWNGHESDLQPTSTLNYQRAETVPNLAVVPVAPCWGCGSAENWPVIGVYTMATTHVIVDIVGFFDDGTYSGDGLRFDPVTPTRIVDSREGQGVPGALNAQTTTKVTAPAGVLDTKGGQTYSLALNVTAVDPTADTFLTVWPSEIPGLEKPWVSNLNPHPGKVTPNAVVTGIGPSNGFNVFNHAGRLHLVVDVVGRYYFHAPSGSALRSPGASVPAPDAGPVAIGYKAAA</sequence>
<feature type="signal peptide" evidence="1">
    <location>
        <begin position="1"/>
        <end position="20"/>
    </location>
</feature>
<dbReference type="GO" id="GO:0005975">
    <property type="term" value="P:carbohydrate metabolic process"/>
    <property type="evidence" value="ECO:0007669"/>
    <property type="project" value="UniProtKB-ARBA"/>
</dbReference>
<keyword evidence="3" id="KW-1185">Reference proteome</keyword>
<dbReference type="EMBL" id="JADOUF010000001">
    <property type="protein sequence ID" value="MBG6139269.1"/>
    <property type="molecule type" value="Genomic_DNA"/>
</dbReference>
<accession>A0A8J7GHJ6</accession>
<evidence type="ECO:0000313" key="3">
    <source>
        <dbReference type="Proteomes" id="UP000622552"/>
    </source>
</evidence>
<gene>
    <name evidence="2" type="ORF">IW245_005463</name>
</gene>
<evidence type="ECO:0000313" key="2">
    <source>
        <dbReference type="EMBL" id="MBG6139269.1"/>
    </source>
</evidence>
<proteinExistence type="predicted"/>